<proteinExistence type="predicted"/>
<dbReference type="AlphaFoldDB" id="A0A379FN52"/>
<organism evidence="1 2">
    <name type="scientific">Providencia rettgeri</name>
    <dbReference type="NCBI Taxonomy" id="587"/>
    <lineage>
        <taxon>Bacteria</taxon>
        <taxon>Pseudomonadati</taxon>
        <taxon>Pseudomonadota</taxon>
        <taxon>Gammaproteobacteria</taxon>
        <taxon>Enterobacterales</taxon>
        <taxon>Morganellaceae</taxon>
        <taxon>Providencia</taxon>
    </lineage>
</organism>
<dbReference type="EMBL" id="UGTZ01000001">
    <property type="protein sequence ID" value="SUC30116.1"/>
    <property type="molecule type" value="Genomic_DNA"/>
</dbReference>
<gene>
    <name evidence="1" type="ORF">NCTC11801_01036</name>
</gene>
<protein>
    <submittedName>
        <fullName evidence="1">Uncharacterized protein</fullName>
    </submittedName>
</protein>
<name>A0A379FN52_PRORE</name>
<evidence type="ECO:0000313" key="2">
    <source>
        <dbReference type="Proteomes" id="UP000254208"/>
    </source>
</evidence>
<reference evidence="1 2" key="1">
    <citation type="submission" date="2018-06" db="EMBL/GenBank/DDBJ databases">
        <authorList>
            <consortium name="Pathogen Informatics"/>
            <person name="Doyle S."/>
        </authorList>
    </citation>
    <scope>NUCLEOTIDE SEQUENCE [LARGE SCALE GENOMIC DNA]</scope>
    <source>
        <strain evidence="1 2">NCTC11801</strain>
    </source>
</reference>
<sequence>MCLRGWFVLLNSSHNNLYHPFQTGGSEKTAGMLQWGIILPQLFLVLVFLHHCEGIDAYNSSC</sequence>
<dbReference type="Proteomes" id="UP000254208">
    <property type="component" value="Unassembled WGS sequence"/>
</dbReference>
<accession>A0A379FN52</accession>
<evidence type="ECO:0000313" key="1">
    <source>
        <dbReference type="EMBL" id="SUC30116.1"/>
    </source>
</evidence>